<feature type="domain" description="DUF5683" evidence="2">
    <location>
        <begin position="93"/>
        <end position="147"/>
    </location>
</feature>
<comment type="caution">
    <text evidence="3">The sequence shown here is derived from an EMBL/GenBank/DDBJ whole genome shotgun (WGS) entry which is preliminary data.</text>
</comment>
<dbReference type="Pfam" id="PF18935">
    <property type="entry name" value="DUF5683"/>
    <property type="match status" value="1"/>
</dbReference>
<evidence type="ECO:0000313" key="4">
    <source>
        <dbReference type="Proteomes" id="UP000673975"/>
    </source>
</evidence>
<keyword evidence="4" id="KW-1185">Reference proteome</keyword>
<gene>
    <name evidence="3" type="ORF">NATSA_13125</name>
</gene>
<dbReference type="Proteomes" id="UP000673975">
    <property type="component" value="Unassembled WGS sequence"/>
</dbReference>
<dbReference type="AlphaFoldDB" id="A0A8J7RLM4"/>
<name>A0A8J7RLM4_9BACT</name>
<evidence type="ECO:0000259" key="2">
    <source>
        <dbReference type="Pfam" id="PF18935"/>
    </source>
</evidence>
<reference evidence="3" key="1">
    <citation type="submission" date="2021-02" db="EMBL/GenBank/DDBJ databases">
        <title>Natronogracilivirga saccharolytica gen. nov. sp. nov. a new anaerobic, haloalkiliphilic carbohydrate-fermenting bacterium from soda lake and proposing of Cyclonatronumiaceae fam. nov. in the phylum Balneolaeota.</title>
        <authorList>
            <person name="Zhilina T.N."/>
            <person name="Sorokin D.Y."/>
            <person name="Zavarzina D.G."/>
            <person name="Toshchakov S.V."/>
            <person name="Kublanov I.V."/>
        </authorList>
    </citation>
    <scope>NUCLEOTIDE SEQUENCE</scope>
    <source>
        <strain evidence="3">Z-1702</strain>
    </source>
</reference>
<accession>A0A8J7RLM4</accession>
<keyword evidence="1" id="KW-0732">Signal</keyword>
<dbReference type="EMBL" id="JAFIDN010000012">
    <property type="protein sequence ID" value="MBP3193612.1"/>
    <property type="molecule type" value="Genomic_DNA"/>
</dbReference>
<feature type="chain" id="PRO_5035239722" description="DUF5683 domain-containing protein" evidence="1">
    <location>
        <begin position="22"/>
        <end position="348"/>
    </location>
</feature>
<dbReference type="RefSeq" id="WP_210513067.1">
    <property type="nucleotide sequence ID" value="NZ_JAFIDN010000012.1"/>
</dbReference>
<protein>
    <recommendedName>
        <fullName evidence="2">DUF5683 domain-containing protein</fullName>
    </recommendedName>
</protein>
<feature type="signal peptide" evidence="1">
    <location>
        <begin position="1"/>
        <end position="21"/>
    </location>
</feature>
<evidence type="ECO:0000256" key="1">
    <source>
        <dbReference type="SAM" id="SignalP"/>
    </source>
</evidence>
<proteinExistence type="predicted"/>
<sequence length="348" mass="40130">MFKSLTAAILLISLSPLVLQAQSGAFLSENNDLSGLDGTPEQFAALEHDQQPSVSRADLRPSPVLPGPRYITSDDMSHDNGWNSGFMQSISTRPGYAFLASAVLPGLGQAANRQWWKTAIFAAVEATAIGVYLHYENSGRDGERYYQDYAHDHWSVVKYAHYLTDEHGRYAADFDFEFSDLLTEHGVEKYEQYKDEFGSQPDNWPIYNIDHDWPMVDIETLRDAERKTLYENNNAFSHTLPDYGSQQYYELISKYFQYGPGWRDWDNAGPYDIDDEVMTDRFWYHAQIGYDFNTELNTARNMLKLLIANHFVAAFDAYFTQQLRRARMQPTASMEYGLRPTFGFNYRF</sequence>
<dbReference type="InterPro" id="IPR043738">
    <property type="entry name" value="DUF5683"/>
</dbReference>
<organism evidence="3 4">
    <name type="scientific">Natronogracilivirga saccharolytica</name>
    <dbReference type="NCBI Taxonomy" id="2812953"/>
    <lineage>
        <taxon>Bacteria</taxon>
        <taxon>Pseudomonadati</taxon>
        <taxon>Balneolota</taxon>
        <taxon>Balneolia</taxon>
        <taxon>Balneolales</taxon>
        <taxon>Cyclonatronaceae</taxon>
        <taxon>Natronogracilivirga</taxon>
    </lineage>
</organism>
<evidence type="ECO:0000313" key="3">
    <source>
        <dbReference type="EMBL" id="MBP3193612.1"/>
    </source>
</evidence>